<sequence>MALLQKGGYFPSLPPIDLGPPQAGVSYLNRIAINSVGYVSRLLTKINTAYLMETGGFFNVDFSTNARKF</sequence>
<gene>
    <name evidence="1" type="ORF">COO91_03642</name>
</gene>
<organism evidence="1 2">
    <name type="scientific">Nostoc flagelliforme CCNUN1</name>
    <dbReference type="NCBI Taxonomy" id="2038116"/>
    <lineage>
        <taxon>Bacteria</taxon>
        <taxon>Bacillati</taxon>
        <taxon>Cyanobacteriota</taxon>
        <taxon>Cyanophyceae</taxon>
        <taxon>Nostocales</taxon>
        <taxon>Nostocaceae</taxon>
        <taxon>Nostoc</taxon>
    </lineage>
</organism>
<keyword evidence="2" id="KW-1185">Reference proteome</keyword>
<accession>A0A2K8SQE7</accession>
<dbReference type="EMBL" id="CP024785">
    <property type="protein sequence ID" value="AUB37694.1"/>
    <property type="molecule type" value="Genomic_DNA"/>
</dbReference>
<evidence type="ECO:0000313" key="1">
    <source>
        <dbReference type="EMBL" id="AUB37694.1"/>
    </source>
</evidence>
<dbReference type="Proteomes" id="UP000232003">
    <property type="component" value="Chromosome"/>
</dbReference>
<dbReference type="AlphaFoldDB" id="A0A2K8SQE7"/>
<name>A0A2K8SQE7_9NOSO</name>
<dbReference type="KEGG" id="nfl:COO91_03642"/>
<proteinExistence type="predicted"/>
<reference evidence="1 2" key="1">
    <citation type="submission" date="2017-11" db="EMBL/GenBank/DDBJ databases">
        <title>Complete genome of a free-living desiccation-tolerant cyanobacterium and its photosynthetic adaptation to extreme terrestrial habitat.</title>
        <authorList>
            <person name="Shang J."/>
        </authorList>
    </citation>
    <scope>NUCLEOTIDE SEQUENCE [LARGE SCALE GENOMIC DNA]</scope>
    <source>
        <strain evidence="1 2">CCNUN1</strain>
    </source>
</reference>
<protein>
    <submittedName>
        <fullName evidence="1">Uncharacterized protein</fullName>
    </submittedName>
</protein>
<evidence type="ECO:0000313" key="2">
    <source>
        <dbReference type="Proteomes" id="UP000232003"/>
    </source>
</evidence>